<sequence length="178" mass="19690">MCQPLKGNLHNWASLLKALFSIAFTNSAQLPLLSTQRIDKKYIDDLSSALPLVPRDSFRNNGPAVRAARNHKAATAECYWNGHEVALNIKDQGKRSGKGDQAVQKAQPDDIALVLRTSGTTARPKAVPFIHRNLTRTMKNIQFTSKLTSKDRTLLVMPLFHVHGFLAGFLAPFSSKVL</sequence>
<dbReference type="PANTHER" id="PTHR43201">
    <property type="entry name" value="ACYL-COA SYNTHETASE"/>
    <property type="match status" value="1"/>
</dbReference>
<dbReference type="SUPFAM" id="SSF56801">
    <property type="entry name" value="Acetyl-CoA synthetase-like"/>
    <property type="match status" value="1"/>
</dbReference>
<dbReference type="EMBL" id="JBHFEH010000034">
    <property type="protein sequence ID" value="KAL2051579.1"/>
    <property type="molecule type" value="Genomic_DNA"/>
</dbReference>
<accession>A0ABR4B156</accession>
<dbReference type="Proteomes" id="UP001590951">
    <property type="component" value="Unassembled WGS sequence"/>
</dbReference>
<keyword evidence="3" id="KW-0732">Signal</keyword>
<feature type="domain" description="AMP-dependent synthetase/ligase" evidence="4">
    <location>
        <begin position="89"/>
        <end position="174"/>
    </location>
</feature>
<evidence type="ECO:0000313" key="5">
    <source>
        <dbReference type="EMBL" id="KAL2051579.1"/>
    </source>
</evidence>
<feature type="chain" id="PRO_5046972476" description="AMP-dependent synthetase/ligase domain-containing protein" evidence="3">
    <location>
        <begin position="28"/>
        <end position="178"/>
    </location>
</feature>
<keyword evidence="2" id="KW-0436">Ligase</keyword>
<evidence type="ECO:0000313" key="6">
    <source>
        <dbReference type="Proteomes" id="UP001590951"/>
    </source>
</evidence>
<dbReference type="InterPro" id="IPR042099">
    <property type="entry name" value="ANL_N_sf"/>
</dbReference>
<protein>
    <recommendedName>
        <fullName evidence="4">AMP-dependent synthetase/ligase domain-containing protein</fullName>
    </recommendedName>
</protein>
<feature type="signal peptide" evidence="3">
    <location>
        <begin position="1"/>
        <end position="27"/>
    </location>
</feature>
<dbReference type="Pfam" id="PF00501">
    <property type="entry name" value="AMP-binding"/>
    <property type="match status" value="1"/>
</dbReference>
<dbReference type="PANTHER" id="PTHR43201:SF5">
    <property type="entry name" value="MEDIUM-CHAIN ACYL-COA LIGASE ACSF2, MITOCHONDRIAL"/>
    <property type="match status" value="1"/>
</dbReference>
<keyword evidence="6" id="KW-1185">Reference proteome</keyword>
<gene>
    <name evidence="5" type="ORF">ABVK25_008241</name>
</gene>
<organism evidence="5 6">
    <name type="scientific">Lepraria finkii</name>
    <dbReference type="NCBI Taxonomy" id="1340010"/>
    <lineage>
        <taxon>Eukaryota</taxon>
        <taxon>Fungi</taxon>
        <taxon>Dikarya</taxon>
        <taxon>Ascomycota</taxon>
        <taxon>Pezizomycotina</taxon>
        <taxon>Lecanoromycetes</taxon>
        <taxon>OSLEUM clade</taxon>
        <taxon>Lecanoromycetidae</taxon>
        <taxon>Lecanorales</taxon>
        <taxon>Lecanorineae</taxon>
        <taxon>Stereocaulaceae</taxon>
        <taxon>Lepraria</taxon>
    </lineage>
</organism>
<evidence type="ECO:0000256" key="2">
    <source>
        <dbReference type="ARBA" id="ARBA00022598"/>
    </source>
</evidence>
<evidence type="ECO:0000256" key="1">
    <source>
        <dbReference type="ARBA" id="ARBA00006432"/>
    </source>
</evidence>
<evidence type="ECO:0000256" key="3">
    <source>
        <dbReference type="SAM" id="SignalP"/>
    </source>
</evidence>
<dbReference type="Gene3D" id="3.40.50.12780">
    <property type="entry name" value="N-terminal domain of ligase-like"/>
    <property type="match status" value="1"/>
</dbReference>
<proteinExistence type="inferred from homology"/>
<name>A0ABR4B156_9LECA</name>
<evidence type="ECO:0000259" key="4">
    <source>
        <dbReference type="Pfam" id="PF00501"/>
    </source>
</evidence>
<comment type="caution">
    <text evidence="5">The sequence shown here is derived from an EMBL/GenBank/DDBJ whole genome shotgun (WGS) entry which is preliminary data.</text>
</comment>
<reference evidence="5 6" key="1">
    <citation type="submission" date="2024-09" db="EMBL/GenBank/DDBJ databases">
        <title>Rethinking Asexuality: The Enigmatic Case of Functional Sexual Genes in Lepraria (Stereocaulaceae).</title>
        <authorList>
            <person name="Doellman M."/>
            <person name="Sun Y."/>
            <person name="Barcenas-Pena A."/>
            <person name="Lumbsch H.T."/>
            <person name="Grewe F."/>
        </authorList>
    </citation>
    <scope>NUCLEOTIDE SEQUENCE [LARGE SCALE GENOMIC DNA]</scope>
    <source>
        <strain evidence="5 6">Grewe 0041</strain>
    </source>
</reference>
<comment type="similarity">
    <text evidence="1">Belongs to the ATP-dependent AMP-binding enzyme family.</text>
</comment>
<dbReference type="InterPro" id="IPR000873">
    <property type="entry name" value="AMP-dep_synth/lig_dom"/>
</dbReference>